<proteinExistence type="inferred from homology"/>
<feature type="binding site" evidence="5">
    <location>
        <position position="83"/>
    </location>
    <ligand>
        <name>Mg(2+)</name>
        <dbReference type="ChEBI" id="CHEBI:18420"/>
        <label>1</label>
    </ligand>
</feature>
<dbReference type="InterPro" id="IPR005135">
    <property type="entry name" value="Endo/exonuclease/phosphatase"/>
</dbReference>
<evidence type="ECO:0000256" key="5">
    <source>
        <dbReference type="PIRSR" id="PIRSR604808-2"/>
    </source>
</evidence>
<evidence type="ECO:0000256" key="2">
    <source>
        <dbReference type="ARBA" id="ARBA00022723"/>
    </source>
</evidence>
<dbReference type="GO" id="GO:0005634">
    <property type="term" value="C:nucleus"/>
    <property type="evidence" value="ECO:0007669"/>
    <property type="project" value="TreeGrafter"/>
</dbReference>
<dbReference type="GO" id="GO:0003906">
    <property type="term" value="F:DNA-(apurinic or apyrimidinic site) endonuclease activity"/>
    <property type="evidence" value="ECO:0007669"/>
    <property type="project" value="TreeGrafter"/>
</dbReference>
<evidence type="ECO:0000259" key="9">
    <source>
        <dbReference type="Pfam" id="PF03372"/>
    </source>
</evidence>
<feature type="binding site" evidence="5">
    <location>
        <position position="224"/>
    </location>
    <ligand>
        <name>Mg(2+)</name>
        <dbReference type="ChEBI" id="CHEBI:18420"/>
        <label>1</label>
    </ligand>
</feature>
<evidence type="ECO:0000256" key="3">
    <source>
        <dbReference type="ARBA" id="ARBA00022801"/>
    </source>
</evidence>
<reference evidence="10" key="1">
    <citation type="submission" date="2018-04" db="EMBL/GenBank/DDBJ databases">
        <title>WGS assembly of Panicum hallii.</title>
        <authorList>
            <person name="Lovell J."/>
            <person name="Jenkins J."/>
            <person name="Lowry D."/>
            <person name="Mamidi S."/>
            <person name="Sreedasyam A."/>
            <person name="Weng X."/>
            <person name="Barry K."/>
            <person name="Bonette J."/>
            <person name="Campitelli B."/>
            <person name="Daum C."/>
            <person name="Gordon S."/>
            <person name="Gould B."/>
            <person name="Lipzen A."/>
            <person name="Macqueen A."/>
            <person name="Palacio-Mejia J."/>
            <person name="Plott C."/>
            <person name="Shakirov E."/>
            <person name="Shu S."/>
            <person name="Yoshinaga Y."/>
            <person name="Zane M."/>
            <person name="Rokhsar D."/>
            <person name="Grimwood J."/>
            <person name="Schmutz J."/>
            <person name="Juenger T."/>
        </authorList>
    </citation>
    <scope>NUCLEOTIDE SEQUENCE [LARGE SCALE GENOMIC DNA]</scope>
    <source>
        <strain evidence="10">FIL2</strain>
    </source>
</reference>
<evidence type="ECO:0000256" key="7">
    <source>
        <dbReference type="RuleBase" id="RU362131"/>
    </source>
</evidence>
<feature type="compositionally biased region" description="Basic and acidic residues" evidence="8">
    <location>
        <begin position="93"/>
        <end position="109"/>
    </location>
</feature>
<keyword evidence="7" id="KW-0227">DNA damage</keyword>
<feature type="binding site" evidence="5">
    <location>
        <position position="52"/>
    </location>
    <ligand>
        <name>Mg(2+)</name>
        <dbReference type="ChEBI" id="CHEBI:18420"/>
        <label>1</label>
    </ligand>
</feature>
<dbReference type="SUPFAM" id="SSF56219">
    <property type="entry name" value="DNase I-like"/>
    <property type="match status" value="1"/>
</dbReference>
<sequence length="262" mass="29732">MKRFFQPVPKDGSPAKKRPTAATDSGGAPAAAGAGGEEGSPGQEPRKFLTWNANSLLLRMKSDWPAFSQFVARLDPDVICIQEVRMPAAGSKEAPKNPSELKDDTSSSRNEKQIVLRALSSSPFKDYHVWWSLSDSKYAGTAMFIKKKFEPKEVSFNLDRKSSKHETDGRVIIVEFESFLLLNTYAPNNGWKEEENSFQRRRKWDKRMLEFVQRIDKPLIWCGDLNVSHEEIDVSHPDFLISAKLNGYTPPNKEVHEDNELM</sequence>
<comment type="cofactor">
    <cofactor evidence="5 7">
        <name>Mg(2+)</name>
        <dbReference type="ChEBI" id="CHEBI:18420"/>
    </cofactor>
    <cofactor evidence="5 7">
        <name>Mn(2+)</name>
        <dbReference type="ChEBI" id="CHEBI:29035"/>
    </cofactor>
    <text evidence="5 7">Probably binds two magnesium or manganese ions per subunit.</text>
</comment>
<organism evidence="10">
    <name type="scientific">Panicum hallii</name>
    <dbReference type="NCBI Taxonomy" id="206008"/>
    <lineage>
        <taxon>Eukaryota</taxon>
        <taxon>Viridiplantae</taxon>
        <taxon>Streptophyta</taxon>
        <taxon>Embryophyta</taxon>
        <taxon>Tracheophyta</taxon>
        <taxon>Spermatophyta</taxon>
        <taxon>Magnoliopsida</taxon>
        <taxon>Liliopsida</taxon>
        <taxon>Poales</taxon>
        <taxon>Poaceae</taxon>
        <taxon>PACMAD clade</taxon>
        <taxon>Panicoideae</taxon>
        <taxon>Panicodae</taxon>
        <taxon>Paniceae</taxon>
        <taxon>Panicinae</taxon>
        <taxon>Panicum</taxon>
        <taxon>Panicum sect. Panicum</taxon>
    </lineage>
</organism>
<gene>
    <name evidence="10" type="ORF">PAHAL_3G361100</name>
</gene>
<dbReference type="GO" id="GO:0008311">
    <property type="term" value="F:double-stranded DNA 3'-5' DNA exonuclease activity"/>
    <property type="evidence" value="ECO:0007669"/>
    <property type="project" value="TreeGrafter"/>
</dbReference>
<protein>
    <recommendedName>
        <fullName evidence="9">Endonuclease/exonuclease/phosphatase domain-containing protein</fullName>
    </recommendedName>
</protein>
<dbReference type="Proteomes" id="UP000243499">
    <property type="component" value="Chromosome 3"/>
</dbReference>
<name>A0A2S3HD16_9POAL</name>
<dbReference type="InterPro" id="IPR004808">
    <property type="entry name" value="AP_endonuc_1"/>
</dbReference>
<dbReference type="PROSITE" id="PS51435">
    <property type="entry name" value="AP_NUCLEASE_F1_4"/>
    <property type="match status" value="1"/>
</dbReference>
<feature type="region of interest" description="Disordered" evidence="8">
    <location>
        <begin position="89"/>
        <end position="109"/>
    </location>
</feature>
<evidence type="ECO:0000256" key="6">
    <source>
        <dbReference type="PIRSR" id="PIRSR604808-3"/>
    </source>
</evidence>
<keyword evidence="2 5" id="KW-0479">Metal-binding</keyword>
<evidence type="ECO:0000256" key="8">
    <source>
        <dbReference type="SAM" id="MobiDB-lite"/>
    </source>
</evidence>
<dbReference type="InterPro" id="IPR036691">
    <property type="entry name" value="Endo/exonu/phosph_ase_sf"/>
</dbReference>
<evidence type="ECO:0000256" key="1">
    <source>
        <dbReference type="ARBA" id="ARBA00007092"/>
    </source>
</evidence>
<feature type="site" description="Transition state stabilizer" evidence="6">
    <location>
        <position position="226"/>
    </location>
</feature>
<dbReference type="EMBL" id="CM008048">
    <property type="protein sequence ID" value="PAN20222.1"/>
    <property type="molecule type" value="Genomic_DNA"/>
</dbReference>
<dbReference type="GO" id="GO:0006284">
    <property type="term" value="P:base-excision repair"/>
    <property type="evidence" value="ECO:0007669"/>
    <property type="project" value="TreeGrafter"/>
</dbReference>
<dbReference type="PANTHER" id="PTHR22748:SF10">
    <property type="entry name" value="DNA-(APURINIC OR APYRIMIDINIC SITE) ENDONUCLEASE"/>
    <property type="match status" value="1"/>
</dbReference>
<dbReference type="NCBIfam" id="TIGR00633">
    <property type="entry name" value="xth"/>
    <property type="match status" value="1"/>
</dbReference>
<dbReference type="Gramene" id="PAN20222">
    <property type="protein sequence ID" value="PAN20222"/>
    <property type="gene ID" value="PAHAL_3G361100"/>
</dbReference>
<dbReference type="Pfam" id="PF03372">
    <property type="entry name" value="Exo_endo_phos"/>
    <property type="match status" value="1"/>
</dbReference>
<feature type="domain" description="Endonuclease/exonuclease/phosphatase" evidence="9">
    <location>
        <begin position="49"/>
        <end position="238"/>
    </location>
</feature>
<dbReference type="AlphaFoldDB" id="A0A2S3HD16"/>
<feature type="binding site" evidence="5">
    <location>
        <position position="226"/>
    </location>
    <ligand>
        <name>Mg(2+)</name>
        <dbReference type="ChEBI" id="CHEBI:18420"/>
        <label>1</label>
    </ligand>
</feature>
<dbReference type="Gene3D" id="3.60.10.10">
    <property type="entry name" value="Endonuclease/exonuclease/phosphatase"/>
    <property type="match status" value="1"/>
</dbReference>
<feature type="region of interest" description="Disordered" evidence="8">
    <location>
        <begin position="1"/>
        <end position="46"/>
    </location>
</feature>
<accession>A0A2S3HD16</accession>
<comment type="similarity">
    <text evidence="1 7">Belongs to the DNA repair enzymes AP/ExoA family.</text>
</comment>
<evidence type="ECO:0000313" key="10">
    <source>
        <dbReference type="EMBL" id="PAN20222.1"/>
    </source>
</evidence>
<dbReference type="GO" id="GO:0046872">
    <property type="term" value="F:metal ion binding"/>
    <property type="evidence" value="ECO:0007669"/>
    <property type="project" value="UniProtKB-KW"/>
</dbReference>
<keyword evidence="3" id="KW-0378">Hydrolase</keyword>
<dbReference type="PANTHER" id="PTHR22748">
    <property type="entry name" value="AP ENDONUCLEASE"/>
    <property type="match status" value="1"/>
</dbReference>
<keyword evidence="7" id="KW-0234">DNA repair</keyword>
<dbReference type="GO" id="GO:0008081">
    <property type="term" value="F:phosphoric diester hydrolase activity"/>
    <property type="evidence" value="ECO:0007669"/>
    <property type="project" value="TreeGrafter"/>
</dbReference>
<feature type="compositionally biased region" description="Low complexity" evidence="8">
    <location>
        <begin position="20"/>
        <end position="32"/>
    </location>
</feature>
<keyword evidence="5" id="KW-0464">Manganese</keyword>
<keyword evidence="4 5" id="KW-0460">Magnesium</keyword>
<evidence type="ECO:0000256" key="4">
    <source>
        <dbReference type="ARBA" id="ARBA00022842"/>
    </source>
</evidence>